<reference evidence="4" key="1">
    <citation type="journal article" date="2019" name="Int. J. Syst. Evol. Microbiol.">
        <title>The Global Catalogue of Microorganisms (GCM) 10K type strain sequencing project: providing services to taxonomists for standard genome sequencing and annotation.</title>
        <authorList>
            <consortium name="The Broad Institute Genomics Platform"/>
            <consortium name="The Broad Institute Genome Sequencing Center for Infectious Disease"/>
            <person name="Wu L."/>
            <person name="Ma J."/>
        </authorList>
    </citation>
    <scope>NUCLEOTIDE SEQUENCE [LARGE SCALE GENOMIC DNA]</scope>
    <source>
        <strain evidence="4">CGMCC 1.8957</strain>
    </source>
</reference>
<dbReference type="EMBL" id="BNAQ01000010">
    <property type="protein sequence ID" value="GHH25600.1"/>
    <property type="molecule type" value="Genomic_DNA"/>
</dbReference>
<dbReference type="PANTHER" id="PTHR12526">
    <property type="entry name" value="GLYCOSYLTRANSFERASE"/>
    <property type="match status" value="1"/>
</dbReference>
<comment type="caution">
    <text evidence="3">The sequence shown here is derived from an EMBL/GenBank/DDBJ whole genome shotgun (WGS) entry which is preliminary data.</text>
</comment>
<evidence type="ECO:0000313" key="3">
    <source>
        <dbReference type="EMBL" id="GHH25600.1"/>
    </source>
</evidence>
<accession>A0ABQ3LUH3</accession>
<evidence type="ECO:0000259" key="2">
    <source>
        <dbReference type="Pfam" id="PF13439"/>
    </source>
</evidence>
<evidence type="ECO:0000259" key="1">
    <source>
        <dbReference type="Pfam" id="PF00534"/>
    </source>
</evidence>
<organism evidence="3 4">
    <name type="scientific">Sphingomonas glacialis</name>
    <dbReference type="NCBI Taxonomy" id="658225"/>
    <lineage>
        <taxon>Bacteria</taxon>
        <taxon>Pseudomonadati</taxon>
        <taxon>Pseudomonadota</taxon>
        <taxon>Alphaproteobacteria</taxon>
        <taxon>Sphingomonadales</taxon>
        <taxon>Sphingomonadaceae</taxon>
        <taxon>Sphingomonas</taxon>
    </lineage>
</organism>
<dbReference type="SUPFAM" id="SSF53756">
    <property type="entry name" value="UDP-Glycosyltransferase/glycogen phosphorylase"/>
    <property type="match status" value="1"/>
</dbReference>
<sequence length="438" mass="46978">MYAIADIRRPLLQTGGLGSAANHSKTVTRPTRIALIGNALPRLCGLATFTSHVYDALVTCFPECSIDHYAMVDPGGHYCFPESVTRSIEQTDVQSHRYAAQAIRASDADLIWVQHEFGIFGGPAGCYFLQILEQTDTPLAVSLHTVLETPDSDQREVIERIADRAALLIVMAERARSILIGSYGVCPAKIAVIPHGIPDRAYVEPALAQRCFGLEERPTILTFGLLSPGKGIETMIEALPAILKRCPSALYAVIGATHPHLLASENEAYRERLQALATALGVAGHVHWVNRFLCEADLLERIAAADVYVTPYGNPAQITSGALAYAFGLGKPIVSTPYIHACELLADGGGQLVSFGDVAGTAKAVANLLTDNPLRAKTAKIAYAHGRSMTWHNMVRHAMDHFALITAAAAPVPVSTARQAGYSNGATRQVALEFAASY</sequence>
<evidence type="ECO:0000313" key="4">
    <source>
        <dbReference type="Proteomes" id="UP000652430"/>
    </source>
</evidence>
<dbReference type="CDD" id="cd03822">
    <property type="entry name" value="GT4_mannosyltransferase-like"/>
    <property type="match status" value="1"/>
</dbReference>
<evidence type="ECO:0008006" key="5">
    <source>
        <dbReference type="Google" id="ProtNLM"/>
    </source>
</evidence>
<dbReference type="PANTHER" id="PTHR12526:SF572">
    <property type="entry name" value="BLL5144 PROTEIN"/>
    <property type="match status" value="1"/>
</dbReference>
<gene>
    <name evidence="3" type="ORF">GCM10008023_39120</name>
</gene>
<name>A0ABQ3LUH3_9SPHN</name>
<dbReference type="Gene3D" id="3.40.50.2000">
    <property type="entry name" value="Glycogen Phosphorylase B"/>
    <property type="match status" value="2"/>
</dbReference>
<dbReference type="Pfam" id="PF13439">
    <property type="entry name" value="Glyco_transf_4"/>
    <property type="match status" value="1"/>
</dbReference>
<dbReference type="InterPro" id="IPR001296">
    <property type="entry name" value="Glyco_trans_1"/>
</dbReference>
<dbReference type="Pfam" id="PF00534">
    <property type="entry name" value="Glycos_transf_1"/>
    <property type="match status" value="1"/>
</dbReference>
<feature type="domain" description="Glycosyltransferase subfamily 4-like N-terminal" evidence="2">
    <location>
        <begin position="92"/>
        <end position="198"/>
    </location>
</feature>
<dbReference type="Proteomes" id="UP000652430">
    <property type="component" value="Unassembled WGS sequence"/>
</dbReference>
<dbReference type="InterPro" id="IPR028098">
    <property type="entry name" value="Glyco_trans_4-like_N"/>
</dbReference>
<dbReference type="RefSeq" id="WP_189677681.1">
    <property type="nucleotide sequence ID" value="NZ_BNAQ01000010.1"/>
</dbReference>
<protein>
    <recommendedName>
        <fullName evidence="5">Glycosyltransferase</fullName>
    </recommendedName>
</protein>
<feature type="domain" description="Glycosyl transferase family 1" evidence="1">
    <location>
        <begin position="215"/>
        <end position="383"/>
    </location>
</feature>
<keyword evidence="4" id="KW-1185">Reference proteome</keyword>
<proteinExistence type="predicted"/>